<gene>
    <name evidence="2" type="ORF">GCM10009037_01090</name>
</gene>
<evidence type="ECO:0000256" key="1">
    <source>
        <dbReference type="SAM" id="MobiDB-lite"/>
    </source>
</evidence>
<name>A0A830F8H1_9EURY</name>
<organism evidence="2 3">
    <name type="scientific">Halarchaeum grantii</name>
    <dbReference type="NCBI Taxonomy" id="1193105"/>
    <lineage>
        <taxon>Archaea</taxon>
        <taxon>Methanobacteriati</taxon>
        <taxon>Methanobacteriota</taxon>
        <taxon>Stenosarchaea group</taxon>
        <taxon>Halobacteria</taxon>
        <taxon>Halobacteriales</taxon>
        <taxon>Halobacteriaceae</taxon>
    </lineage>
</organism>
<feature type="region of interest" description="Disordered" evidence="1">
    <location>
        <begin position="51"/>
        <end position="70"/>
    </location>
</feature>
<accession>A0A830F8H1</accession>
<protein>
    <submittedName>
        <fullName evidence="2">Uncharacterized protein</fullName>
    </submittedName>
</protein>
<dbReference type="AlphaFoldDB" id="A0A830F8H1"/>
<keyword evidence="3" id="KW-1185">Reference proteome</keyword>
<evidence type="ECO:0000313" key="2">
    <source>
        <dbReference type="EMBL" id="GGL21570.1"/>
    </source>
</evidence>
<proteinExistence type="predicted"/>
<evidence type="ECO:0000313" key="3">
    <source>
        <dbReference type="Proteomes" id="UP000628840"/>
    </source>
</evidence>
<dbReference type="Proteomes" id="UP000628840">
    <property type="component" value="Unassembled WGS sequence"/>
</dbReference>
<dbReference type="EMBL" id="BMPF01000001">
    <property type="protein sequence ID" value="GGL21570.1"/>
    <property type="molecule type" value="Genomic_DNA"/>
</dbReference>
<comment type="caution">
    <text evidence="2">The sequence shown here is derived from an EMBL/GenBank/DDBJ whole genome shotgun (WGS) entry which is preliminary data.</text>
</comment>
<reference evidence="2 3" key="1">
    <citation type="journal article" date="2019" name="Int. J. Syst. Evol. Microbiol.">
        <title>The Global Catalogue of Microorganisms (GCM) 10K type strain sequencing project: providing services to taxonomists for standard genome sequencing and annotation.</title>
        <authorList>
            <consortium name="The Broad Institute Genomics Platform"/>
            <consortium name="The Broad Institute Genome Sequencing Center for Infectious Disease"/>
            <person name="Wu L."/>
            <person name="Ma J."/>
        </authorList>
    </citation>
    <scope>NUCLEOTIDE SEQUENCE [LARGE SCALE GENOMIC DNA]</scope>
    <source>
        <strain evidence="2 3">JCM 19585</strain>
    </source>
</reference>
<sequence>MYDETPNKEKIDWIAARVREIYDYDQLKDCDIEYLYNQDFGVRAGNQALRDAFPRRTQSRTGFHDGSHTR</sequence>